<dbReference type="GO" id="GO:0000502">
    <property type="term" value="C:proteasome complex"/>
    <property type="evidence" value="ECO:0007669"/>
    <property type="project" value="UniProtKB-KW"/>
</dbReference>
<keyword evidence="2" id="KW-0143">Chaperone</keyword>
<name>A0ABN7B5Z0_9HEMI</name>
<dbReference type="Gene3D" id="2.30.42.10">
    <property type="match status" value="1"/>
</dbReference>
<keyword evidence="7" id="KW-1185">Reference proteome</keyword>
<evidence type="ECO:0000256" key="2">
    <source>
        <dbReference type="ARBA" id="ARBA00023186"/>
    </source>
</evidence>
<dbReference type="Gene3D" id="6.10.140.1710">
    <property type="match status" value="1"/>
</dbReference>
<evidence type="ECO:0000313" key="7">
    <source>
        <dbReference type="Proteomes" id="UP001307889"/>
    </source>
</evidence>
<dbReference type="EMBL" id="AP028919">
    <property type="protein sequence ID" value="BES99808.1"/>
    <property type="molecule type" value="Genomic_DNA"/>
</dbReference>
<feature type="domain" description="Nas2 N-terminal" evidence="5">
    <location>
        <begin position="9"/>
        <end position="86"/>
    </location>
</feature>
<dbReference type="Pfam" id="PF17820">
    <property type="entry name" value="PDZ_6"/>
    <property type="match status" value="1"/>
</dbReference>
<feature type="coiled-coil region" evidence="3">
    <location>
        <begin position="56"/>
        <end position="83"/>
    </location>
</feature>
<evidence type="ECO:0000259" key="5">
    <source>
        <dbReference type="Pfam" id="PF18265"/>
    </source>
</evidence>
<dbReference type="InterPro" id="IPR036034">
    <property type="entry name" value="PDZ_sf"/>
</dbReference>
<evidence type="ECO:0000256" key="1">
    <source>
        <dbReference type="ARBA" id="ARBA00005256"/>
    </source>
</evidence>
<dbReference type="Proteomes" id="UP001307889">
    <property type="component" value="Chromosome 11"/>
</dbReference>
<dbReference type="InterPro" id="IPR035269">
    <property type="entry name" value="PSMD9"/>
</dbReference>
<dbReference type="PANTHER" id="PTHR12651">
    <property type="entry name" value="26S PROTEASOME NON-ATPASE REGULATORY SUBUNIT 9"/>
    <property type="match status" value="1"/>
</dbReference>
<accession>A0ABN7B5Z0</accession>
<organism evidence="6 7">
    <name type="scientific">Nesidiocoris tenuis</name>
    <dbReference type="NCBI Taxonomy" id="355587"/>
    <lineage>
        <taxon>Eukaryota</taxon>
        <taxon>Metazoa</taxon>
        <taxon>Ecdysozoa</taxon>
        <taxon>Arthropoda</taxon>
        <taxon>Hexapoda</taxon>
        <taxon>Insecta</taxon>
        <taxon>Pterygota</taxon>
        <taxon>Neoptera</taxon>
        <taxon>Paraneoptera</taxon>
        <taxon>Hemiptera</taxon>
        <taxon>Heteroptera</taxon>
        <taxon>Panheteroptera</taxon>
        <taxon>Cimicomorpha</taxon>
        <taxon>Miridae</taxon>
        <taxon>Dicyphina</taxon>
        <taxon>Nesidiocoris</taxon>
    </lineage>
</organism>
<sequence>MGVTKDELLALEDEKLAIEKQLEEASMVLANNNIGMDEPLVDAEDFPRSDISVYEVRHARAKIIRLRNDLKDVTSRLSKALEKWHQAHPACNGHQQTTVIDTTRKRLAKIEQIEAGSPADTCGLLNGDYILEIGNVNGDTFQGLIDIANEIKMSENSYMRVVVERDNVAKRINLKPKIWATPEKGLLGCRIVAVPNQ</sequence>
<reference evidence="6 7" key="1">
    <citation type="submission" date="2023-09" db="EMBL/GenBank/DDBJ databases">
        <title>Nesidiocoris tenuis whole genome shotgun sequence.</title>
        <authorList>
            <person name="Shibata T."/>
            <person name="Shimoda M."/>
            <person name="Kobayashi T."/>
            <person name="Uehara T."/>
        </authorList>
    </citation>
    <scope>NUCLEOTIDE SEQUENCE [LARGE SCALE GENOMIC DNA]</scope>
    <source>
        <strain evidence="6 7">Japan</strain>
    </source>
</reference>
<evidence type="ECO:0000259" key="4">
    <source>
        <dbReference type="Pfam" id="PF17820"/>
    </source>
</evidence>
<comment type="similarity">
    <text evidence="1">Belongs to the proteasome subunit p27 family.</text>
</comment>
<dbReference type="InterPro" id="IPR040815">
    <property type="entry name" value="Nas2_N"/>
</dbReference>
<dbReference type="PANTHER" id="PTHR12651:SF1">
    <property type="entry name" value="26S PROTEASOME NON-ATPASE REGULATORY SUBUNIT 9"/>
    <property type="match status" value="1"/>
</dbReference>
<dbReference type="Pfam" id="PF18265">
    <property type="entry name" value="Nas2_N"/>
    <property type="match status" value="1"/>
</dbReference>
<keyword evidence="6" id="KW-0647">Proteasome</keyword>
<evidence type="ECO:0000313" key="6">
    <source>
        <dbReference type="EMBL" id="BES99808.1"/>
    </source>
</evidence>
<keyword evidence="3" id="KW-0175">Coiled coil</keyword>
<dbReference type="InterPro" id="IPR041489">
    <property type="entry name" value="PDZ_6"/>
</dbReference>
<gene>
    <name evidence="6" type="ORF">NTJ_12625</name>
</gene>
<evidence type="ECO:0000256" key="3">
    <source>
        <dbReference type="SAM" id="Coils"/>
    </source>
</evidence>
<proteinExistence type="inferred from homology"/>
<protein>
    <submittedName>
        <fullName evidence="6">26S proteasome non-ATPase regulatory subunit</fullName>
    </submittedName>
</protein>
<dbReference type="SUPFAM" id="SSF50156">
    <property type="entry name" value="PDZ domain-like"/>
    <property type="match status" value="1"/>
</dbReference>
<feature type="domain" description="PDZ" evidence="4">
    <location>
        <begin position="110"/>
        <end position="165"/>
    </location>
</feature>